<gene>
    <name evidence="2" type="ORF">POSPLADRAFT_1045540</name>
</gene>
<dbReference type="GeneID" id="36323739"/>
<sequence>MSEHGEQMYRLSDKHPSIPKEEDRDAFVSTRNSSLASALYIPPKKAISQIVHAVRLPLEQGNGRLVVQIPQGPSLAFRKRSSPACSSQEETPILFTRPSNAQIHCKQQGIGENNSPREFYAVAVVEELRTEIQLKNIRRRRIRQSSNTVVSP</sequence>
<dbReference type="AlphaFoldDB" id="A0A1X6N7P4"/>
<proteinExistence type="predicted"/>
<evidence type="ECO:0000313" key="3">
    <source>
        <dbReference type="Proteomes" id="UP000194127"/>
    </source>
</evidence>
<protein>
    <submittedName>
        <fullName evidence="2">Uncharacterized protein</fullName>
    </submittedName>
</protein>
<organism evidence="2 3">
    <name type="scientific">Postia placenta MAD-698-R-SB12</name>
    <dbReference type="NCBI Taxonomy" id="670580"/>
    <lineage>
        <taxon>Eukaryota</taxon>
        <taxon>Fungi</taxon>
        <taxon>Dikarya</taxon>
        <taxon>Basidiomycota</taxon>
        <taxon>Agaricomycotina</taxon>
        <taxon>Agaricomycetes</taxon>
        <taxon>Polyporales</taxon>
        <taxon>Adustoporiaceae</taxon>
        <taxon>Rhodonia</taxon>
    </lineage>
</organism>
<dbReference type="Proteomes" id="UP000194127">
    <property type="component" value="Unassembled WGS sequence"/>
</dbReference>
<evidence type="ECO:0000313" key="2">
    <source>
        <dbReference type="EMBL" id="OSX64510.1"/>
    </source>
</evidence>
<reference evidence="2 3" key="1">
    <citation type="submission" date="2017-04" db="EMBL/GenBank/DDBJ databases">
        <title>Genome Sequence of the Model Brown-Rot Fungus Postia placenta SB12.</title>
        <authorList>
            <consortium name="DOE Joint Genome Institute"/>
            <person name="Gaskell J."/>
            <person name="Kersten P."/>
            <person name="Larrondo L.F."/>
            <person name="Canessa P."/>
            <person name="Martinez D."/>
            <person name="Hibbett D."/>
            <person name="Schmoll M."/>
            <person name="Kubicek C.P."/>
            <person name="Martinez A.T."/>
            <person name="Yadav J."/>
            <person name="Master E."/>
            <person name="Magnuson J.K."/>
            <person name="James T."/>
            <person name="Yaver D."/>
            <person name="Berka R."/>
            <person name="Labutti K."/>
            <person name="Lipzen A."/>
            <person name="Aerts A."/>
            <person name="Barry K."/>
            <person name="Henrissat B."/>
            <person name="Blanchette R."/>
            <person name="Grigoriev I."/>
            <person name="Cullen D."/>
        </authorList>
    </citation>
    <scope>NUCLEOTIDE SEQUENCE [LARGE SCALE GENOMIC DNA]</scope>
    <source>
        <strain evidence="2 3">MAD-698-R-SB12</strain>
    </source>
</reference>
<accession>A0A1X6N7P4</accession>
<evidence type="ECO:0000256" key="1">
    <source>
        <dbReference type="SAM" id="MobiDB-lite"/>
    </source>
</evidence>
<name>A0A1X6N7P4_9APHY</name>
<keyword evidence="3" id="KW-1185">Reference proteome</keyword>
<dbReference type="OrthoDB" id="10278746at2759"/>
<feature type="region of interest" description="Disordered" evidence="1">
    <location>
        <begin position="1"/>
        <end position="26"/>
    </location>
</feature>
<dbReference type="RefSeq" id="XP_024341304.1">
    <property type="nucleotide sequence ID" value="XM_024478789.1"/>
</dbReference>
<dbReference type="EMBL" id="KZ110594">
    <property type="protein sequence ID" value="OSX64510.1"/>
    <property type="molecule type" value="Genomic_DNA"/>
</dbReference>